<dbReference type="PANTHER" id="PTHR43836:SF2">
    <property type="entry name" value="CATECHOL O-METHYLTRANSFERASE 1-RELATED"/>
    <property type="match status" value="1"/>
</dbReference>
<feature type="domain" description="U-box" evidence="2">
    <location>
        <begin position="384"/>
        <end position="463"/>
    </location>
</feature>
<feature type="transmembrane region" description="Helical" evidence="1">
    <location>
        <begin position="6"/>
        <end position="24"/>
    </location>
</feature>
<keyword evidence="1" id="KW-0812">Transmembrane</keyword>
<keyword evidence="1" id="KW-0472">Membrane</keyword>
<keyword evidence="1" id="KW-1133">Transmembrane helix</keyword>
<dbReference type="InterPro" id="IPR003613">
    <property type="entry name" value="Ubox_domain"/>
</dbReference>
<dbReference type="SMART" id="SM00504">
    <property type="entry name" value="Ubox"/>
    <property type="match status" value="1"/>
</dbReference>
<proteinExistence type="predicted"/>
<feature type="transmembrane region" description="Helical" evidence="1">
    <location>
        <begin position="166"/>
        <end position="186"/>
    </location>
</feature>
<dbReference type="InterPro" id="IPR013083">
    <property type="entry name" value="Znf_RING/FYVE/PHD"/>
</dbReference>
<dbReference type="InterPro" id="IPR029063">
    <property type="entry name" value="SAM-dependent_MTases_sf"/>
</dbReference>
<comment type="caution">
    <text evidence="3">The sequence shown here is derived from an EMBL/GenBank/DDBJ whole genome shotgun (WGS) entry which is preliminary data.</text>
</comment>
<sequence length="729" mass="80040">MGSTAMEIVYLQFASWLLFTVYLFGLPWWSRIVNDGAGAWRGTCWTPAEEIVCGDGANYTALAVELDRQRVVDGVAKYYGCGCGEAIFGDWPCMVMPLPVLAEGKTVDGFSVSYYIGTAPATGLTAAFSAFPILSMWYYGTGGVAEFQVINPQVRGVYKGSQAANLLWWSLGAFQLFYGLFLTFTFCYMPTIHLPMVILFLSSLAFHFALVAHLSGLSTPAGKVVTTLCGCGILAISVGMFFPTSPSLPGQYAFWLGECVGLSTGSLIAPLLNFFAAQQQYSQALTSEAAIGGIEQDQCKPRRMVRRRRGRVETHYKWLSRWWLAQVCLAQGDTGQCWFLLGSMLQRGLLPSRGDYGLRWGEGAARCFSIESDFDEDESVRLMPIPECFICPMSQTPMEDPVMTVDGNVYERSYIEQWMRHRLQQKLRVTSPATNQELPSHRLVSLSALQKAIEAYLAHRPELRGSLHASRSFEEVGATLFGLPSKGWAQEAQDHSAAQLAKHVIETSPEGEVRAALEAFDNYSYHHELGMHLGTEKGLLIEAAVQQGLPANGPAFVLETGCHAGDGTLRAIAAMSGRQGSKLVSTEANPGWLKAAERIVGHAAKNSGVTFLPRKLAEDADFGEFLDTLIKDNHFSRLDTVILDQDQSRFLDQLKAILKRGLLKPGATLYVDNVKTKAGRLRKYLDFVSAGAGNGFETKVVEIAEPYPDAVAISTFVGSHTEPRVREEV</sequence>
<accession>A0A813LQC1</accession>
<dbReference type="Gene3D" id="3.40.50.150">
    <property type="entry name" value="Vaccinia Virus protein VP39"/>
    <property type="match status" value="1"/>
</dbReference>
<evidence type="ECO:0000313" key="4">
    <source>
        <dbReference type="Proteomes" id="UP000626109"/>
    </source>
</evidence>
<dbReference type="Gene3D" id="3.30.40.10">
    <property type="entry name" value="Zinc/RING finger domain, C3HC4 (zinc finger)"/>
    <property type="match status" value="1"/>
</dbReference>
<dbReference type="Pfam" id="PF04564">
    <property type="entry name" value="U-box"/>
    <property type="match status" value="1"/>
</dbReference>
<dbReference type="GO" id="GO:0008171">
    <property type="term" value="F:O-methyltransferase activity"/>
    <property type="evidence" value="ECO:0007669"/>
    <property type="project" value="TreeGrafter"/>
</dbReference>
<dbReference type="PROSITE" id="PS51698">
    <property type="entry name" value="U_BOX"/>
    <property type="match status" value="1"/>
</dbReference>
<feature type="transmembrane region" description="Helical" evidence="1">
    <location>
        <begin position="192"/>
        <end position="212"/>
    </location>
</feature>
<evidence type="ECO:0000259" key="2">
    <source>
        <dbReference type="PROSITE" id="PS51698"/>
    </source>
</evidence>
<dbReference type="SUPFAM" id="SSF57850">
    <property type="entry name" value="RING/U-box"/>
    <property type="match status" value="1"/>
</dbReference>
<dbReference type="Proteomes" id="UP000626109">
    <property type="component" value="Unassembled WGS sequence"/>
</dbReference>
<dbReference type="PANTHER" id="PTHR43836">
    <property type="entry name" value="CATECHOL O-METHYLTRANSFERASE 1-RELATED"/>
    <property type="match status" value="1"/>
</dbReference>
<dbReference type="AlphaFoldDB" id="A0A813LQC1"/>
<protein>
    <recommendedName>
        <fullName evidence="2">U-box domain-containing protein</fullName>
    </recommendedName>
</protein>
<evidence type="ECO:0000256" key="1">
    <source>
        <dbReference type="SAM" id="Phobius"/>
    </source>
</evidence>
<reference evidence="3" key="1">
    <citation type="submission" date="2021-02" db="EMBL/GenBank/DDBJ databases">
        <authorList>
            <person name="Dougan E. K."/>
            <person name="Rhodes N."/>
            <person name="Thang M."/>
            <person name="Chan C."/>
        </authorList>
    </citation>
    <scope>NUCLEOTIDE SEQUENCE</scope>
</reference>
<organism evidence="3 4">
    <name type="scientific">Polarella glacialis</name>
    <name type="common">Dinoflagellate</name>
    <dbReference type="NCBI Taxonomy" id="89957"/>
    <lineage>
        <taxon>Eukaryota</taxon>
        <taxon>Sar</taxon>
        <taxon>Alveolata</taxon>
        <taxon>Dinophyceae</taxon>
        <taxon>Suessiales</taxon>
        <taxon>Suessiaceae</taxon>
        <taxon>Polarella</taxon>
    </lineage>
</organism>
<feature type="transmembrane region" description="Helical" evidence="1">
    <location>
        <begin position="224"/>
        <end position="242"/>
    </location>
</feature>
<feature type="transmembrane region" description="Helical" evidence="1">
    <location>
        <begin position="254"/>
        <end position="276"/>
    </location>
</feature>
<dbReference type="SUPFAM" id="SSF53335">
    <property type="entry name" value="S-adenosyl-L-methionine-dependent methyltransferases"/>
    <property type="match status" value="1"/>
</dbReference>
<gene>
    <name evidence="3" type="ORF">PGLA2088_LOCUS48524</name>
</gene>
<dbReference type="GO" id="GO:0004842">
    <property type="term" value="F:ubiquitin-protein transferase activity"/>
    <property type="evidence" value="ECO:0007669"/>
    <property type="project" value="InterPro"/>
</dbReference>
<evidence type="ECO:0000313" key="3">
    <source>
        <dbReference type="EMBL" id="CAE8736902.1"/>
    </source>
</evidence>
<dbReference type="EMBL" id="CAJNNW010036706">
    <property type="protein sequence ID" value="CAE8736902.1"/>
    <property type="molecule type" value="Genomic_DNA"/>
</dbReference>
<dbReference type="GO" id="GO:0016567">
    <property type="term" value="P:protein ubiquitination"/>
    <property type="evidence" value="ECO:0007669"/>
    <property type="project" value="InterPro"/>
</dbReference>
<dbReference type="CDD" id="cd16655">
    <property type="entry name" value="RING-Ubox_WDSUB1-like"/>
    <property type="match status" value="1"/>
</dbReference>
<name>A0A813LQC1_POLGL</name>